<gene>
    <name evidence="2" type="ORF">NE237_001230</name>
</gene>
<dbReference type="Proteomes" id="UP001141806">
    <property type="component" value="Unassembled WGS sequence"/>
</dbReference>
<feature type="compositionally biased region" description="Low complexity" evidence="1">
    <location>
        <begin position="146"/>
        <end position="158"/>
    </location>
</feature>
<organism evidence="2 3">
    <name type="scientific">Protea cynaroides</name>
    <dbReference type="NCBI Taxonomy" id="273540"/>
    <lineage>
        <taxon>Eukaryota</taxon>
        <taxon>Viridiplantae</taxon>
        <taxon>Streptophyta</taxon>
        <taxon>Embryophyta</taxon>
        <taxon>Tracheophyta</taxon>
        <taxon>Spermatophyta</taxon>
        <taxon>Magnoliopsida</taxon>
        <taxon>Proteales</taxon>
        <taxon>Proteaceae</taxon>
        <taxon>Protea</taxon>
    </lineage>
</organism>
<sequence length="158" mass="17160">MESRHLPFSQPLKRALQLPEFKRSLDAFRSSSINLLSFSGDGDICVSVEEGGGANGGERGNLPVSCRNGGAPGREANARVKEVSAEATKAVSAEATKAVSAEATKAKELEKKVHTNLHYHESTVEKKRKDTMQKALRDFKNPMRASYSPLRLSRSSSS</sequence>
<feature type="compositionally biased region" description="Basic and acidic residues" evidence="1">
    <location>
        <begin position="117"/>
        <end position="141"/>
    </location>
</feature>
<keyword evidence="3" id="KW-1185">Reference proteome</keyword>
<comment type="caution">
    <text evidence="2">The sequence shown here is derived from an EMBL/GenBank/DDBJ whole genome shotgun (WGS) entry which is preliminary data.</text>
</comment>
<protein>
    <submittedName>
        <fullName evidence="2">Uncharacterized protein</fullName>
    </submittedName>
</protein>
<accession>A0A9Q0QY82</accession>
<evidence type="ECO:0000256" key="1">
    <source>
        <dbReference type="SAM" id="MobiDB-lite"/>
    </source>
</evidence>
<name>A0A9Q0QY82_9MAGN</name>
<dbReference type="AlphaFoldDB" id="A0A9Q0QY82"/>
<reference evidence="2" key="1">
    <citation type="journal article" date="2023" name="Plant J.">
        <title>The genome of the king protea, Protea cynaroides.</title>
        <authorList>
            <person name="Chang J."/>
            <person name="Duong T.A."/>
            <person name="Schoeman C."/>
            <person name="Ma X."/>
            <person name="Roodt D."/>
            <person name="Barker N."/>
            <person name="Li Z."/>
            <person name="Van de Peer Y."/>
            <person name="Mizrachi E."/>
        </authorList>
    </citation>
    <scope>NUCLEOTIDE SEQUENCE</scope>
    <source>
        <tissue evidence="2">Young leaves</tissue>
    </source>
</reference>
<feature type="region of interest" description="Disordered" evidence="1">
    <location>
        <begin position="51"/>
        <end position="74"/>
    </location>
</feature>
<evidence type="ECO:0000313" key="3">
    <source>
        <dbReference type="Proteomes" id="UP001141806"/>
    </source>
</evidence>
<proteinExistence type="predicted"/>
<evidence type="ECO:0000313" key="2">
    <source>
        <dbReference type="EMBL" id="KAJ4976124.1"/>
    </source>
</evidence>
<feature type="region of interest" description="Disordered" evidence="1">
    <location>
        <begin position="117"/>
        <end position="158"/>
    </location>
</feature>
<dbReference type="EMBL" id="JAMYWD010000003">
    <property type="protein sequence ID" value="KAJ4976124.1"/>
    <property type="molecule type" value="Genomic_DNA"/>
</dbReference>